<protein>
    <recommendedName>
        <fullName evidence="1">F-box domain-containing protein</fullName>
    </recommendedName>
</protein>
<dbReference type="OrthoDB" id="423607at2759"/>
<dbReference type="InterPro" id="IPR032675">
    <property type="entry name" value="LRR_dom_sf"/>
</dbReference>
<dbReference type="InParanoid" id="A0A165F0N2"/>
<keyword evidence="3" id="KW-1185">Reference proteome</keyword>
<dbReference type="SUPFAM" id="SSF52047">
    <property type="entry name" value="RNI-like"/>
    <property type="match status" value="1"/>
</dbReference>
<dbReference type="CDD" id="cd09917">
    <property type="entry name" value="F-box_SF"/>
    <property type="match status" value="1"/>
</dbReference>
<dbReference type="Gene3D" id="1.20.1280.50">
    <property type="match status" value="1"/>
</dbReference>
<dbReference type="PANTHER" id="PTHR38926:SF5">
    <property type="entry name" value="F-BOX AND LEUCINE-RICH REPEAT PROTEIN 6"/>
    <property type="match status" value="1"/>
</dbReference>
<dbReference type="SMART" id="SM00256">
    <property type="entry name" value="FBOX"/>
    <property type="match status" value="1"/>
</dbReference>
<gene>
    <name evidence="2" type="ORF">EXIGLDRAFT_772985</name>
</gene>
<dbReference type="Proteomes" id="UP000077266">
    <property type="component" value="Unassembled WGS sequence"/>
</dbReference>
<evidence type="ECO:0000313" key="3">
    <source>
        <dbReference type="Proteomes" id="UP000077266"/>
    </source>
</evidence>
<dbReference type="InterPro" id="IPR001810">
    <property type="entry name" value="F-box_dom"/>
</dbReference>
<dbReference type="Pfam" id="PF12937">
    <property type="entry name" value="F-box-like"/>
    <property type="match status" value="1"/>
</dbReference>
<feature type="domain" description="F-box" evidence="1">
    <location>
        <begin position="4"/>
        <end position="51"/>
    </location>
</feature>
<dbReference type="AlphaFoldDB" id="A0A165F0N2"/>
<dbReference type="PANTHER" id="PTHR38926">
    <property type="entry name" value="F-BOX DOMAIN CONTAINING PROTEIN, EXPRESSED"/>
    <property type="match status" value="1"/>
</dbReference>
<dbReference type="Gene3D" id="3.80.10.10">
    <property type="entry name" value="Ribonuclease Inhibitor"/>
    <property type="match status" value="1"/>
</dbReference>
<dbReference type="InterPro" id="IPR036047">
    <property type="entry name" value="F-box-like_dom_sf"/>
</dbReference>
<name>A0A165F0N2_EXIGL</name>
<evidence type="ECO:0000313" key="2">
    <source>
        <dbReference type="EMBL" id="KZV88103.1"/>
    </source>
</evidence>
<dbReference type="PROSITE" id="PS50181">
    <property type="entry name" value="FBOX"/>
    <property type="match status" value="1"/>
</dbReference>
<dbReference type="SUPFAM" id="SSF81383">
    <property type="entry name" value="F-box domain"/>
    <property type="match status" value="1"/>
</dbReference>
<evidence type="ECO:0000259" key="1">
    <source>
        <dbReference type="PROSITE" id="PS50181"/>
    </source>
</evidence>
<dbReference type="EMBL" id="KV426107">
    <property type="protein sequence ID" value="KZV88103.1"/>
    <property type="molecule type" value="Genomic_DNA"/>
</dbReference>
<organism evidence="2 3">
    <name type="scientific">Exidia glandulosa HHB12029</name>
    <dbReference type="NCBI Taxonomy" id="1314781"/>
    <lineage>
        <taxon>Eukaryota</taxon>
        <taxon>Fungi</taxon>
        <taxon>Dikarya</taxon>
        <taxon>Basidiomycota</taxon>
        <taxon>Agaricomycotina</taxon>
        <taxon>Agaricomycetes</taxon>
        <taxon>Auriculariales</taxon>
        <taxon>Exidiaceae</taxon>
        <taxon>Exidia</taxon>
    </lineage>
</organism>
<sequence>MTGEDYSSRLPTEMMASIFDLLAQPDVLRVARVCHRWRAVARSLPTFYAHLALKTEDLDSLPAYRQKLEQYTRRMRDAAGAGFRLSLTLNVQWDEDLISDDSGSYNSRDTHNLDKSMSTLVHQTVIRALPEYLASIIQLHVSLPQICFHNLQKSLVRPAPELQSMTLDNLDDGDFDLAIDLFSGHAPKLTTLRLTNVGLRGKPSVPALSAVCSLHLEYYTDSIIPHIAANFPALQHLTIEDLDSAEENAEDVSLALAPCCALETLVVTLGVVERGLPVALEAFLNAQSIPRIYFRLYYGYDGDVGVAVGSLLARFHSPVHLSLYLLDETEKDAVPEPLLVHEIAGRSGYPTGSHLVIELHSVDNNTRLTILVDHEESPSVVGRVVSSIPNLVTELNLGLADEEDGQHFTSLPQLTILRVYLDTLDNRYGWEIDVFDNHGPAVRCPCLDQVVICTSGRYGLERLQVIRAILREFVLTDSARPRPLLVLQGEPLPELVTSPLLLSCVRGITVGPRHAFSKTAECCSTAHVSLVSG</sequence>
<accession>A0A165F0N2</accession>
<reference evidence="2 3" key="1">
    <citation type="journal article" date="2016" name="Mol. Biol. Evol.">
        <title>Comparative Genomics of Early-Diverging Mushroom-Forming Fungi Provides Insights into the Origins of Lignocellulose Decay Capabilities.</title>
        <authorList>
            <person name="Nagy L.G."/>
            <person name="Riley R."/>
            <person name="Tritt A."/>
            <person name="Adam C."/>
            <person name="Daum C."/>
            <person name="Floudas D."/>
            <person name="Sun H."/>
            <person name="Yadav J.S."/>
            <person name="Pangilinan J."/>
            <person name="Larsson K.H."/>
            <person name="Matsuura K."/>
            <person name="Barry K."/>
            <person name="Labutti K."/>
            <person name="Kuo R."/>
            <person name="Ohm R.A."/>
            <person name="Bhattacharya S.S."/>
            <person name="Shirouzu T."/>
            <person name="Yoshinaga Y."/>
            <person name="Martin F.M."/>
            <person name="Grigoriev I.V."/>
            <person name="Hibbett D.S."/>
        </authorList>
    </citation>
    <scope>NUCLEOTIDE SEQUENCE [LARGE SCALE GENOMIC DNA]</scope>
    <source>
        <strain evidence="2 3">HHB12029</strain>
    </source>
</reference>
<proteinExistence type="predicted"/>